<organism evidence="1">
    <name type="scientific">marine sediment metagenome</name>
    <dbReference type="NCBI Taxonomy" id="412755"/>
    <lineage>
        <taxon>unclassified sequences</taxon>
        <taxon>metagenomes</taxon>
        <taxon>ecological metagenomes</taxon>
    </lineage>
</organism>
<name>A0A0F9J6V9_9ZZZZ</name>
<dbReference type="EMBL" id="LAZR01018807">
    <property type="protein sequence ID" value="KKL94907.1"/>
    <property type="molecule type" value="Genomic_DNA"/>
</dbReference>
<dbReference type="Gene3D" id="1.10.260.40">
    <property type="entry name" value="lambda repressor-like DNA-binding domains"/>
    <property type="match status" value="1"/>
</dbReference>
<protein>
    <recommendedName>
        <fullName evidence="2">HTH cro/C1-type domain-containing protein</fullName>
    </recommendedName>
</protein>
<gene>
    <name evidence="1" type="ORF">LCGC14_1860040</name>
</gene>
<accession>A0A0F9J6V9</accession>
<sequence>MTLMIKDQLEALSKRLDLDEFGMAAYLGVTVTTYRHWAAGDRQPGAAVIRLLEVLGTIEALAPVIHDAL</sequence>
<dbReference type="GO" id="GO:0003677">
    <property type="term" value="F:DNA binding"/>
    <property type="evidence" value="ECO:0007669"/>
    <property type="project" value="InterPro"/>
</dbReference>
<evidence type="ECO:0000313" key="1">
    <source>
        <dbReference type="EMBL" id="KKL94907.1"/>
    </source>
</evidence>
<feature type="non-terminal residue" evidence="1">
    <location>
        <position position="69"/>
    </location>
</feature>
<reference evidence="1" key="1">
    <citation type="journal article" date="2015" name="Nature">
        <title>Complex archaea that bridge the gap between prokaryotes and eukaryotes.</title>
        <authorList>
            <person name="Spang A."/>
            <person name="Saw J.H."/>
            <person name="Jorgensen S.L."/>
            <person name="Zaremba-Niedzwiedzka K."/>
            <person name="Martijn J."/>
            <person name="Lind A.E."/>
            <person name="van Eijk R."/>
            <person name="Schleper C."/>
            <person name="Guy L."/>
            <person name="Ettema T.J."/>
        </authorList>
    </citation>
    <scope>NUCLEOTIDE SEQUENCE</scope>
</reference>
<dbReference type="InterPro" id="IPR010982">
    <property type="entry name" value="Lambda_DNA-bd_dom_sf"/>
</dbReference>
<evidence type="ECO:0008006" key="2">
    <source>
        <dbReference type="Google" id="ProtNLM"/>
    </source>
</evidence>
<dbReference type="SUPFAM" id="SSF47413">
    <property type="entry name" value="lambda repressor-like DNA-binding domains"/>
    <property type="match status" value="1"/>
</dbReference>
<dbReference type="AlphaFoldDB" id="A0A0F9J6V9"/>
<proteinExistence type="predicted"/>
<comment type="caution">
    <text evidence="1">The sequence shown here is derived from an EMBL/GenBank/DDBJ whole genome shotgun (WGS) entry which is preliminary data.</text>
</comment>